<evidence type="ECO:0000313" key="2">
    <source>
        <dbReference type="Proteomes" id="UP000018680"/>
    </source>
</evidence>
<evidence type="ECO:0000313" key="1">
    <source>
        <dbReference type="EMBL" id="AHC13597.1"/>
    </source>
</evidence>
<dbReference type="AlphaFoldDB" id="V5WCU1"/>
<protein>
    <submittedName>
        <fullName evidence="1">Uncharacterized protein</fullName>
    </submittedName>
</protein>
<proteinExistence type="predicted"/>
<sequence>MLPHVKLCFLVYYKITEYDSKMEDIIEHYSGNILNSGIIFSTQV</sequence>
<dbReference type="EMBL" id="CP006939">
    <property type="protein sequence ID" value="AHC13597.1"/>
    <property type="molecule type" value="Genomic_DNA"/>
</dbReference>
<name>V5WCU1_9SPIO</name>
<keyword evidence="2" id="KW-1185">Reference proteome</keyword>
<dbReference type="Proteomes" id="UP000018680">
    <property type="component" value="Chromosome"/>
</dbReference>
<dbReference type="HOGENOM" id="CLU_3221827_0_0_12"/>
<reference evidence="1 2" key="1">
    <citation type="journal article" date="2015" name="Stand. Genomic Sci.">
        <title>Complete genome sequence and description of Salinispira pacifica gen. nov., sp. nov., a novel spirochaete isolated form a hypersaline microbial mat.</title>
        <authorList>
            <person name="Ben Hania W."/>
            <person name="Joseph M."/>
            <person name="Schumann P."/>
            <person name="Bunk B."/>
            <person name="Fiebig A."/>
            <person name="Sproer C."/>
            <person name="Klenk H.P."/>
            <person name="Fardeau M.L."/>
            <person name="Spring S."/>
        </authorList>
    </citation>
    <scope>NUCLEOTIDE SEQUENCE [LARGE SCALE GENOMIC DNA]</scope>
    <source>
        <strain evidence="1 2">L21-RPul-D2</strain>
    </source>
</reference>
<gene>
    <name evidence="1" type="ORF">L21SP2_0153</name>
</gene>
<accession>V5WCU1</accession>
<dbReference type="KEGG" id="slr:L21SP2_0153"/>
<organism evidence="1 2">
    <name type="scientific">Salinispira pacifica</name>
    <dbReference type="NCBI Taxonomy" id="1307761"/>
    <lineage>
        <taxon>Bacteria</taxon>
        <taxon>Pseudomonadati</taxon>
        <taxon>Spirochaetota</taxon>
        <taxon>Spirochaetia</taxon>
        <taxon>Spirochaetales</taxon>
        <taxon>Spirochaetaceae</taxon>
        <taxon>Salinispira</taxon>
    </lineage>
</organism>